<dbReference type="Pfam" id="PF03959">
    <property type="entry name" value="FSH1"/>
    <property type="match status" value="1"/>
</dbReference>
<keyword evidence="3" id="KW-1185">Reference proteome</keyword>
<sequence>MQSETPFLKNIFEQALGEEVRLYYPSGPFPSTPTASNEPTYAWWPEGSTSTDIHTFRYLSDILDKEGPFDGIIGFLRVEVWAP</sequence>
<feature type="domain" description="Serine hydrolase" evidence="1">
    <location>
        <begin position="12"/>
        <end position="75"/>
    </location>
</feature>
<dbReference type="EMBL" id="JAWHQM010000016">
    <property type="protein sequence ID" value="KAK5630523.1"/>
    <property type="molecule type" value="Genomic_DNA"/>
</dbReference>
<proteinExistence type="predicted"/>
<dbReference type="InterPro" id="IPR029058">
    <property type="entry name" value="AB_hydrolase_fold"/>
</dbReference>
<protein>
    <recommendedName>
        <fullName evidence="1">Serine hydrolase domain-containing protein</fullName>
    </recommendedName>
</protein>
<gene>
    <name evidence="2" type="ORF">RRF57_006238</name>
</gene>
<dbReference type="AlphaFoldDB" id="A0AAN7UJ01"/>
<dbReference type="Gene3D" id="3.40.50.1820">
    <property type="entry name" value="alpha/beta hydrolase"/>
    <property type="match status" value="1"/>
</dbReference>
<evidence type="ECO:0000313" key="3">
    <source>
        <dbReference type="Proteomes" id="UP001305414"/>
    </source>
</evidence>
<name>A0AAN7UJ01_9PEZI</name>
<dbReference type="Proteomes" id="UP001305414">
    <property type="component" value="Unassembled WGS sequence"/>
</dbReference>
<accession>A0AAN7UJ01</accession>
<organism evidence="2 3">
    <name type="scientific">Xylaria bambusicola</name>
    <dbReference type="NCBI Taxonomy" id="326684"/>
    <lineage>
        <taxon>Eukaryota</taxon>
        <taxon>Fungi</taxon>
        <taxon>Dikarya</taxon>
        <taxon>Ascomycota</taxon>
        <taxon>Pezizomycotina</taxon>
        <taxon>Sordariomycetes</taxon>
        <taxon>Xylariomycetidae</taxon>
        <taxon>Xylariales</taxon>
        <taxon>Xylariaceae</taxon>
        <taxon>Xylaria</taxon>
    </lineage>
</organism>
<comment type="caution">
    <text evidence="2">The sequence shown here is derived from an EMBL/GenBank/DDBJ whole genome shotgun (WGS) entry which is preliminary data.</text>
</comment>
<evidence type="ECO:0000313" key="2">
    <source>
        <dbReference type="EMBL" id="KAK5630523.1"/>
    </source>
</evidence>
<dbReference type="InterPro" id="IPR005645">
    <property type="entry name" value="FSH-like_dom"/>
</dbReference>
<evidence type="ECO:0000259" key="1">
    <source>
        <dbReference type="Pfam" id="PF03959"/>
    </source>
</evidence>
<reference evidence="2 3" key="1">
    <citation type="submission" date="2023-10" db="EMBL/GenBank/DDBJ databases">
        <title>Draft genome sequence of Xylaria bambusicola isolate GMP-LS, the root and basal stem rot pathogen of sugarcane in Indonesia.</title>
        <authorList>
            <person name="Selvaraj P."/>
            <person name="Muralishankar V."/>
            <person name="Muruganantham S."/>
            <person name="Sp S."/>
            <person name="Haryani S."/>
            <person name="Lau K.J.X."/>
            <person name="Naqvi N.I."/>
        </authorList>
    </citation>
    <scope>NUCLEOTIDE SEQUENCE [LARGE SCALE GENOMIC DNA]</scope>
    <source>
        <strain evidence="2">GMP-LS</strain>
    </source>
</reference>